<accession>A0A7V5NZL3</accession>
<feature type="active site" description="Charge relay system" evidence="6">
    <location>
        <position position="197"/>
    </location>
</feature>
<sequence>MIFPPPLGPKARLAVISPAGRSKSGLLEKGIRFLAAWGLEIYLPQETPCRYLAARDQERAGQLARCWGNFDVLWASRGGYGCLRLLPFLDEILASPRRPFWVIGFSDISILLNYVYHRFGMITLHAPVISSLYETSICALGALKNCLFRRAKIRLQGKTLHPGEARGPLLGGNLTSLVSLVGTPWFPDLEGKILFLEEINEDLYRVDRLLTQLYLTGVFEKIKGLLLGDFDRIKTHELQEIVSEYFRGPTLAEIPVGHGVHNYPLLIGADTYLLAGKEGGFLEQKSPL</sequence>
<feature type="active site" description="Charge relay system" evidence="6">
    <location>
        <position position="258"/>
    </location>
</feature>
<evidence type="ECO:0000256" key="4">
    <source>
        <dbReference type="ARBA" id="ARBA00022801"/>
    </source>
</evidence>
<dbReference type="Proteomes" id="UP000886101">
    <property type="component" value="Unassembled WGS sequence"/>
</dbReference>
<feature type="domain" description="LD-carboxypeptidase N-terminal" evidence="7">
    <location>
        <begin position="14"/>
        <end position="126"/>
    </location>
</feature>
<dbReference type="SUPFAM" id="SSF52317">
    <property type="entry name" value="Class I glutamine amidotransferase-like"/>
    <property type="match status" value="1"/>
</dbReference>
<keyword evidence="5" id="KW-0720">Serine protease</keyword>
<proteinExistence type="inferred from homology"/>
<feature type="domain" description="LD-carboxypeptidase C-terminal" evidence="8">
    <location>
        <begin position="166"/>
        <end position="271"/>
    </location>
</feature>
<protein>
    <submittedName>
        <fullName evidence="9">LD-carboxypeptidase</fullName>
    </submittedName>
</protein>
<keyword evidence="3" id="KW-0645">Protease</keyword>
<evidence type="ECO:0000256" key="2">
    <source>
        <dbReference type="ARBA" id="ARBA00022645"/>
    </source>
</evidence>
<dbReference type="InterPro" id="IPR003507">
    <property type="entry name" value="S66_fam"/>
</dbReference>
<evidence type="ECO:0000256" key="6">
    <source>
        <dbReference type="PIRSR" id="PIRSR028757-1"/>
    </source>
</evidence>
<dbReference type="InterPro" id="IPR029062">
    <property type="entry name" value="Class_I_gatase-like"/>
</dbReference>
<dbReference type="InterPro" id="IPR040449">
    <property type="entry name" value="Peptidase_S66_N"/>
</dbReference>
<dbReference type="GO" id="GO:0004180">
    <property type="term" value="F:carboxypeptidase activity"/>
    <property type="evidence" value="ECO:0007669"/>
    <property type="project" value="UniProtKB-KW"/>
</dbReference>
<gene>
    <name evidence="9" type="ORF">ENJ96_04390</name>
</gene>
<dbReference type="GO" id="GO:0008236">
    <property type="term" value="F:serine-type peptidase activity"/>
    <property type="evidence" value="ECO:0007669"/>
    <property type="project" value="UniProtKB-KW"/>
</dbReference>
<dbReference type="InterPro" id="IPR027461">
    <property type="entry name" value="Carboxypeptidase_A_C_sf"/>
</dbReference>
<dbReference type="SUPFAM" id="SSF141986">
    <property type="entry name" value="LD-carboxypeptidase A C-terminal domain-like"/>
    <property type="match status" value="1"/>
</dbReference>
<keyword evidence="4" id="KW-0378">Hydrolase</keyword>
<organism evidence="9">
    <name type="scientific">Thermodesulfatator atlanticus</name>
    <dbReference type="NCBI Taxonomy" id="501497"/>
    <lineage>
        <taxon>Bacteria</taxon>
        <taxon>Pseudomonadati</taxon>
        <taxon>Thermodesulfobacteriota</taxon>
        <taxon>Thermodesulfobacteria</taxon>
        <taxon>Thermodesulfobacteriales</taxon>
        <taxon>Thermodesulfatatoraceae</taxon>
        <taxon>Thermodesulfatator</taxon>
    </lineage>
</organism>
<dbReference type="CDD" id="cd07025">
    <property type="entry name" value="Peptidase_S66"/>
    <property type="match status" value="1"/>
</dbReference>
<dbReference type="GO" id="GO:0006508">
    <property type="term" value="P:proteolysis"/>
    <property type="evidence" value="ECO:0007669"/>
    <property type="project" value="UniProtKB-KW"/>
</dbReference>
<dbReference type="PANTHER" id="PTHR30237:SF2">
    <property type="entry name" value="MUREIN TETRAPEPTIDE CARBOXYPEPTIDASE"/>
    <property type="match status" value="1"/>
</dbReference>
<evidence type="ECO:0000313" key="9">
    <source>
        <dbReference type="EMBL" id="HHI97070.1"/>
    </source>
</evidence>
<evidence type="ECO:0000256" key="5">
    <source>
        <dbReference type="ARBA" id="ARBA00022825"/>
    </source>
</evidence>
<dbReference type="Gene3D" id="3.40.50.10740">
    <property type="entry name" value="Class I glutamine amidotransferase-like"/>
    <property type="match status" value="1"/>
</dbReference>
<dbReference type="Pfam" id="PF02016">
    <property type="entry name" value="Peptidase_S66"/>
    <property type="match status" value="1"/>
</dbReference>
<dbReference type="EMBL" id="DROK01000132">
    <property type="protein sequence ID" value="HHI97070.1"/>
    <property type="molecule type" value="Genomic_DNA"/>
</dbReference>
<dbReference type="PIRSF" id="PIRSF028757">
    <property type="entry name" value="LD-carboxypeptidase"/>
    <property type="match status" value="1"/>
</dbReference>
<dbReference type="AlphaFoldDB" id="A0A7V5NZL3"/>
<comment type="similarity">
    <text evidence="1">Belongs to the peptidase S66 family.</text>
</comment>
<evidence type="ECO:0000259" key="7">
    <source>
        <dbReference type="Pfam" id="PF02016"/>
    </source>
</evidence>
<dbReference type="Pfam" id="PF17676">
    <property type="entry name" value="Peptidase_S66C"/>
    <property type="match status" value="1"/>
</dbReference>
<dbReference type="Gene3D" id="3.50.30.60">
    <property type="entry name" value="LD-carboxypeptidase A C-terminal domain-like"/>
    <property type="match status" value="1"/>
</dbReference>
<evidence type="ECO:0000256" key="3">
    <source>
        <dbReference type="ARBA" id="ARBA00022670"/>
    </source>
</evidence>
<keyword evidence="2" id="KW-0121">Carboxypeptidase</keyword>
<reference evidence="9" key="1">
    <citation type="journal article" date="2020" name="mSystems">
        <title>Genome- and Community-Level Interaction Insights into Carbon Utilization and Element Cycling Functions of Hydrothermarchaeota in Hydrothermal Sediment.</title>
        <authorList>
            <person name="Zhou Z."/>
            <person name="Liu Y."/>
            <person name="Xu W."/>
            <person name="Pan J."/>
            <person name="Luo Z.H."/>
            <person name="Li M."/>
        </authorList>
    </citation>
    <scope>NUCLEOTIDE SEQUENCE [LARGE SCALE GENOMIC DNA]</scope>
    <source>
        <strain evidence="9">HyVt-533</strain>
    </source>
</reference>
<feature type="active site" description="Nucleophile" evidence="6">
    <location>
        <position position="106"/>
    </location>
</feature>
<evidence type="ECO:0000259" key="8">
    <source>
        <dbReference type="Pfam" id="PF17676"/>
    </source>
</evidence>
<comment type="caution">
    <text evidence="9">The sequence shown here is derived from an EMBL/GenBank/DDBJ whole genome shotgun (WGS) entry which is preliminary data.</text>
</comment>
<evidence type="ECO:0000256" key="1">
    <source>
        <dbReference type="ARBA" id="ARBA00010233"/>
    </source>
</evidence>
<dbReference type="PANTHER" id="PTHR30237">
    <property type="entry name" value="MURAMOYLTETRAPEPTIDE CARBOXYPEPTIDASE"/>
    <property type="match status" value="1"/>
</dbReference>
<dbReference type="InterPro" id="IPR027478">
    <property type="entry name" value="LdcA_N"/>
</dbReference>
<name>A0A7V5NZL3_9BACT</name>
<dbReference type="InterPro" id="IPR040921">
    <property type="entry name" value="Peptidase_S66C"/>
</dbReference>